<proteinExistence type="predicted"/>
<dbReference type="InParanoid" id="A0A1X7V6M3"/>
<name>A0A1X7V6M3_AMPQE</name>
<protein>
    <submittedName>
        <fullName evidence="1">Uncharacterized protein</fullName>
    </submittedName>
</protein>
<dbReference type="EnsemblMetazoa" id="Aqu2.1.35464_001">
    <property type="protein sequence ID" value="Aqu2.1.35464_001"/>
    <property type="gene ID" value="Aqu2.1.35464"/>
</dbReference>
<evidence type="ECO:0000313" key="1">
    <source>
        <dbReference type="EnsemblMetazoa" id="Aqu2.1.35464_001"/>
    </source>
</evidence>
<dbReference type="AlphaFoldDB" id="A0A1X7V6M3"/>
<accession>A0A1X7V6M3</accession>
<organism evidence="1">
    <name type="scientific">Amphimedon queenslandica</name>
    <name type="common">Sponge</name>
    <dbReference type="NCBI Taxonomy" id="400682"/>
    <lineage>
        <taxon>Eukaryota</taxon>
        <taxon>Metazoa</taxon>
        <taxon>Porifera</taxon>
        <taxon>Demospongiae</taxon>
        <taxon>Heteroscleromorpha</taxon>
        <taxon>Haplosclerida</taxon>
        <taxon>Niphatidae</taxon>
        <taxon>Amphimedon</taxon>
    </lineage>
</organism>
<reference evidence="1" key="1">
    <citation type="submission" date="2017-05" db="UniProtKB">
        <authorList>
            <consortium name="EnsemblMetazoa"/>
        </authorList>
    </citation>
    <scope>IDENTIFICATION</scope>
</reference>
<sequence>MATASSSSSSGTTAPSRIWRNLYKLIEDDTYTWLKRRGVIGDFTDEDCGKCGNGRMRLTADKFYSNDRYCWKCTSKVYTSKLRIIESQVLLLTCFWVYKFSQENAMSERVIASKHTVYDWYNFLHR</sequence>